<protein>
    <submittedName>
        <fullName evidence="1">Uncharacterized protein</fullName>
    </submittedName>
</protein>
<evidence type="ECO:0000313" key="2">
    <source>
        <dbReference type="Proteomes" id="UP001596250"/>
    </source>
</evidence>
<organism evidence="1 2">
    <name type="scientific">Marinicrinis lubricantis</name>
    <dbReference type="NCBI Taxonomy" id="2086470"/>
    <lineage>
        <taxon>Bacteria</taxon>
        <taxon>Bacillati</taxon>
        <taxon>Bacillota</taxon>
        <taxon>Bacilli</taxon>
        <taxon>Bacillales</taxon>
        <taxon>Paenibacillaceae</taxon>
    </lineage>
</organism>
<reference evidence="2" key="1">
    <citation type="journal article" date="2019" name="Int. J. Syst. Evol. Microbiol.">
        <title>The Global Catalogue of Microorganisms (GCM) 10K type strain sequencing project: providing services to taxonomists for standard genome sequencing and annotation.</title>
        <authorList>
            <consortium name="The Broad Institute Genomics Platform"/>
            <consortium name="The Broad Institute Genome Sequencing Center for Infectious Disease"/>
            <person name="Wu L."/>
            <person name="Ma J."/>
        </authorList>
    </citation>
    <scope>NUCLEOTIDE SEQUENCE [LARGE SCALE GENOMIC DNA]</scope>
    <source>
        <strain evidence="2">CCM 8749</strain>
    </source>
</reference>
<keyword evidence="2" id="KW-1185">Reference proteome</keyword>
<dbReference type="Proteomes" id="UP001596250">
    <property type="component" value="Unassembled WGS sequence"/>
</dbReference>
<sequence length="51" mass="5885">MKVIITASEAMERGIWNDVMSLFGRVEEDDIWPNEEFILTETQAKELGLID</sequence>
<evidence type="ECO:0000313" key="1">
    <source>
        <dbReference type="EMBL" id="MFC5987652.1"/>
    </source>
</evidence>
<gene>
    <name evidence="1" type="ORF">ACFPXP_14695</name>
</gene>
<comment type="caution">
    <text evidence="1">The sequence shown here is derived from an EMBL/GenBank/DDBJ whole genome shotgun (WGS) entry which is preliminary data.</text>
</comment>
<proteinExistence type="predicted"/>
<dbReference type="RefSeq" id="WP_379895062.1">
    <property type="nucleotide sequence ID" value="NZ_CBCSCT010000033.1"/>
</dbReference>
<dbReference type="EMBL" id="JBHSQV010000168">
    <property type="protein sequence ID" value="MFC5987652.1"/>
    <property type="molecule type" value="Genomic_DNA"/>
</dbReference>
<accession>A0ABW1IRC6</accession>
<name>A0ABW1IRC6_9BACL</name>